<keyword evidence="9 14" id="KW-0560">Oxidoreductase</keyword>
<evidence type="ECO:0000256" key="3">
    <source>
        <dbReference type="ARBA" id="ARBA00004406"/>
    </source>
</evidence>
<dbReference type="Gene3D" id="1.10.630.10">
    <property type="entry name" value="Cytochrome P450"/>
    <property type="match status" value="1"/>
</dbReference>
<reference evidence="16" key="1">
    <citation type="submission" date="2023-01" db="EMBL/GenBank/DDBJ databases">
        <title>Key to firefly adult light organ development and bioluminescence: homeobox transcription factors regulate luciferase expression and transportation to peroxisome.</title>
        <authorList>
            <person name="Fu X."/>
        </authorList>
    </citation>
    <scope>NUCLEOTIDE SEQUENCE [LARGE SCALE GENOMIC DNA]</scope>
</reference>
<keyword evidence="8" id="KW-0492">Microsome</keyword>
<dbReference type="AlphaFoldDB" id="A0AAN7QHZ3"/>
<dbReference type="PRINTS" id="PR00463">
    <property type="entry name" value="EP450I"/>
</dbReference>
<keyword evidence="11 14" id="KW-0503">Monooxygenase</keyword>
<dbReference type="PROSITE" id="PS00086">
    <property type="entry name" value="CYTOCHROME_P450"/>
    <property type="match status" value="1"/>
</dbReference>
<comment type="similarity">
    <text evidence="4 14">Belongs to the cytochrome P450 family.</text>
</comment>
<dbReference type="InterPro" id="IPR050476">
    <property type="entry name" value="Insect_CytP450_Detox"/>
</dbReference>
<dbReference type="InterPro" id="IPR036396">
    <property type="entry name" value="Cyt_P450_sf"/>
</dbReference>
<evidence type="ECO:0000256" key="7">
    <source>
        <dbReference type="ARBA" id="ARBA00022824"/>
    </source>
</evidence>
<accession>A0AAN7QHZ3</accession>
<comment type="subcellular location">
    <subcellularLocation>
        <location evidence="3">Endoplasmic reticulum membrane</location>
        <topology evidence="3">Peripheral membrane protein</topology>
    </subcellularLocation>
    <subcellularLocation>
        <location evidence="2">Microsome membrane</location>
        <topology evidence="2">Peripheral membrane protein</topology>
    </subcellularLocation>
</comment>
<gene>
    <name evidence="15" type="ORF">RN001_011179</name>
</gene>
<evidence type="ECO:0000313" key="15">
    <source>
        <dbReference type="EMBL" id="KAK4878673.1"/>
    </source>
</evidence>
<keyword evidence="16" id="KW-1185">Reference proteome</keyword>
<dbReference type="InterPro" id="IPR001128">
    <property type="entry name" value="Cyt_P450"/>
</dbReference>
<dbReference type="PANTHER" id="PTHR24292:SF100">
    <property type="entry name" value="CYTOCHROME P450 6A16, ISOFORM B-RELATED"/>
    <property type="match status" value="1"/>
</dbReference>
<dbReference type="SUPFAM" id="SSF48264">
    <property type="entry name" value="Cytochrome P450"/>
    <property type="match status" value="1"/>
</dbReference>
<keyword evidence="7" id="KW-0256">Endoplasmic reticulum</keyword>
<dbReference type="EMBL" id="JARPUR010000004">
    <property type="protein sequence ID" value="KAK4878673.1"/>
    <property type="molecule type" value="Genomic_DNA"/>
</dbReference>
<protein>
    <recommendedName>
        <fullName evidence="17">Cytochrome P450</fullName>
    </recommendedName>
</protein>
<evidence type="ECO:0000256" key="11">
    <source>
        <dbReference type="ARBA" id="ARBA00023033"/>
    </source>
</evidence>
<dbReference type="InterPro" id="IPR017972">
    <property type="entry name" value="Cyt_P450_CS"/>
</dbReference>
<dbReference type="GO" id="GO:0005506">
    <property type="term" value="F:iron ion binding"/>
    <property type="evidence" value="ECO:0007669"/>
    <property type="project" value="InterPro"/>
</dbReference>
<dbReference type="PANTHER" id="PTHR24292">
    <property type="entry name" value="CYTOCHROME P450"/>
    <property type="match status" value="1"/>
</dbReference>
<name>A0AAN7QHZ3_9COLE</name>
<dbReference type="InterPro" id="IPR002401">
    <property type="entry name" value="Cyt_P450_E_grp-I"/>
</dbReference>
<evidence type="ECO:0000256" key="10">
    <source>
        <dbReference type="ARBA" id="ARBA00023004"/>
    </source>
</evidence>
<evidence type="ECO:0000256" key="1">
    <source>
        <dbReference type="ARBA" id="ARBA00001971"/>
    </source>
</evidence>
<evidence type="ECO:0000256" key="6">
    <source>
        <dbReference type="ARBA" id="ARBA00022723"/>
    </source>
</evidence>
<organism evidence="15 16">
    <name type="scientific">Aquatica leii</name>
    <dbReference type="NCBI Taxonomy" id="1421715"/>
    <lineage>
        <taxon>Eukaryota</taxon>
        <taxon>Metazoa</taxon>
        <taxon>Ecdysozoa</taxon>
        <taxon>Arthropoda</taxon>
        <taxon>Hexapoda</taxon>
        <taxon>Insecta</taxon>
        <taxon>Pterygota</taxon>
        <taxon>Neoptera</taxon>
        <taxon>Endopterygota</taxon>
        <taxon>Coleoptera</taxon>
        <taxon>Polyphaga</taxon>
        <taxon>Elateriformia</taxon>
        <taxon>Elateroidea</taxon>
        <taxon>Lampyridae</taxon>
        <taxon>Luciolinae</taxon>
        <taxon>Aquatica</taxon>
    </lineage>
</organism>
<evidence type="ECO:0000256" key="5">
    <source>
        <dbReference type="ARBA" id="ARBA00022617"/>
    </source>
</evidence>
<dbReference type="CDD" id="cd11056">
    <property type="entry name" value="CYP6-like"/>
    <property type="match status" value="1"/>
</dbReference>
<feature type="binding site" description="axial binding residue" evidence="13">
    <location>
        <position position="331"/>
    </location>
    <ligand>
        <name>heme</name>
        <dbReference type="ChEBI" id="CHEBI:30413"/>
    </ligand>
    <ligandPart>
        <name>Fe</name>
        <dbReference type="ChEBI" id="CHEBI:18248"/>
    </ligandPart>
</feature>
<evidence type="ECO:0000256" key="13">
    <source>
        <dbReference type="PIRSR" id="PIRSR602401-1"/>
    </source>
</evidence>
<evidence type="ECO:0000256" key="14">
    <source>
        <dbReference type="RuleBase" id="RU000461"/>
    </source>
</evidence>
<evidence type="ECO:0000313" key="16">
    <source>
        <dbReference type="Proteomes" id="UP001353858"/>
    </source>
</evidence>
<dbReference type="FunFam" id="1.10.630.10:FF:000042">
    <property type="entry name" value="Cytochrome P450"/>
    <property type="match status" value="1"/>
</dbReference>
<dbReference type="PRINTS" id="PR00385">
    <property type="entry name" value="P450"/>
</dbReference>
<sequence>MDPLTANLFFLAGDRWKTIRTKLTPAFTSSKVKTMFPILVQCGRHLEQAMKDICTKNVKFEVKQISSCYTIDVIGSCAFGLDINSFTNPENEFVKQGEKFFSTLTQLNSLSIVLSLLNPKLAELLSVQTIPKDITDFFLRLVEDTVRQRKKEKYWRKDFMQIMIDLKKNNEVEEGLSINEMAAQSFAFFVAGYDTSSTTITFCLYEVAKHSDIQQKLREEIADALSNHNGVTYEAVASMRYLDQVINETLRKYPPVALMTRVCTEDYLVDSNRNVVIKKGTKVAVPIYAIHHDEEYYPQHNKFDPERFSDEGITKRPTFAYMPFGAGPRTCAGIRIGLLQIKVALVILLNNFQFEVNAKTQEPLEFQNENFALKVKGGVWLDAYALFNL</sequence>
<evidence type="ECO:0000256" key="12">
    <source>
        <dbReference type="ARBA" id="ARBA00023136"/>
    </source>
</evidence>
<dbReference type="Pfam" id="PF00067">
    <property type="entry name" value="p450"/>
    <property type="match status" value="1"/>
</dbReference>
<proteinExistence type="inferred from homology"/>
<keyword evidence="10 13" id="KW-0408">Iron</keyword>
<keyword evidence="6 13" id="KW-0479">Metal-binding</keyword>
<evidence type="ECO:0000256" key="9">
    <source>
        <dbReference type="ARBA" id="ARBA00023002"/>
    </source>
</evidence>
<keyword evidence="12" id="KW-0472">Membrane</keyword>
<dbReference type="Proteomes" id="UP001353858">
    <property type="component" value="Unassembled WGS sequence"/>
</dbReference>
<keyword evidence="5 13" id="KW-0349">Heme</keyword>
<comment type="caution">
    <text evidence="15">The sequence shown here is derived from an EMBL/GenBank/DDBJ whole genome shotgun (WGS) entry which is preliminary data.</text>
</comment>
<dbReference type="GO" id="GO:0016705">
    <property type="term" value="F:oxidoreductase activity, acting on paired donors, with incorporation or reduction of molecular oxygen"/>
    <property type="evidence" value="ECO:0007669"/>
    <property type="project" value="InterPro"/>
</dbReference>
<dbReference type="GO" id="GO:0005789">
    <property type="term" value="C:endoplasmic reticulum membrane"/>
    <property type="evidence" value="ECO:0007669"/>
    <property type="project" value="UniProtKB-SubCell"/>
</dbReference>
<evidence type="ECO:0000256" key="4">
    <source>
        <dbReference type="ARBA" id="ARBA00010617"/>
    </source>
</evidence>
<dbReference type="GO" id="GO:0020037">
    <property type="term" value="F:heme binding"/>
    <property type="evidence" value="ECO:0007669"/>
    <property type="project" value="InterPro"/>
</dbReference>
<evidence type="ECO:0000256" key="8">
    <source>
        <dbReference type="ARBA" id="ARBA00022848"/>
    </source>
</evidence>
<dbReference type="GO" id="GO:0004497">
    <property type="term" value="F:monooxygenase activity"/>
    <property type="evidence" value="ECO:0007669"/>
    <property type="project" value="UniProtKB-KW"/>
</dbReference>
<evidence type="ECO:0000256" key="2">
    <source>
        <dbReference type="ARBA" id="ARBA00004174"/>
    </source>
</evidence>
<comment type="cofactor">
    <cofactor evidence="1 13">
        <name>heme</name>
        <dbReference type="ChEBI" id="CHEBI:30413"/>
    </cofactor>
</comment>
<evidence type="ECO:0008006" key="17">
    <source>
        <dbReference type="Google" id="ProtNLM"/>
    </source>
</evidence>